<gene>
    <name evidence="1" type="ORF">Dsi01nite_055090</name>
</gene>
<dbReference type="EMBL" id="BONQ01000083">
    <property type="protein sequence ID" value="GIG47468.1"/>
    <property type="molecule type" value="Genomic_DNA"/>
</dbReference>
<organism evidence="1 2">
    <name type="scientific">Dactylosporangium siamense</name>
    <dbReference type="NCBI Taxonomy" id="685454"/>
    <lineage>
        <taxon>Bacteria</taxon>
        <taxon>Bacillati</taxon>
        <taxon>Actinomycetota</taxon>
        <taxon>Actinomycetes</taxon>
        <taxon>Micromonosporales</taxon>
        <taxon>Micromonosporaceae</taxon>
        <taxon>Dactylosporangium</taxon>
    </lineage>
</organism>
<protein>
    <recommendedName>
        <fullName evidence="3">HEPN domain-containing protein</fullName>
    </recommendedName>
</protein>
<evidence type="ECO:0000313" key="1">
    <source>
        <dbReference type="EMBL" id="GIG47468.1"/>
    </source>
</evidence>
<name>A0A919PS84_9ACTN</name>
<dbReference type="RefSeq" id="WP_203849193.1">
    <property type="nucleotide sequence ID" value="NZ_BAAAVW010000018.1"/>
</dbReference>
<accession>A0A919PS84</accession>
<comment type="caution">
    <text evidence="1">The sequence shown here is derived from an EMBL/GenBank/DDBJ whole genome shotgun (WGS) entry which is preliminary data.</text>
</comment>
<dbReference type="Proteomes" id="UP000660611">
    <property type="component" value="Unassembled WGS sequence"/>
</dbReference>
<dbReference type="AlphaFoldDB" id="A0A919PS84"/>
<sequence>MTRWAPGADKIQELLNVGDLQKVQGGDADGQPLLDKAAKTLASSLALRSADADSSYTLAYDAARFACTALLAQQGLRPTTKGGHYAVEQAVRAQFQTHFRTFGR</sequence>
<evidence type="ECO:0008006" key="3">
    <source>
        <dbReference type="Google" id="ProtNLM"/>
    </source>
</evidence>
<reference evidence="1" key="1">
    <citation type="submission" date="2021-01" db="EMBL/GenBank/DDBJ databases">
        <title>Whole genome shotgun sequence of Dactylosporangium siamense NBRC 106093.</title>
        <authorList>
            <person name="Komaki H."/>
            <person name="Tamura T."/>
        </authorList>
    </citation>
    <scope>NUCLEOTIDE SEQUENCE</scope>
    <source>
        <strain evidence="1">NBRC 106093</strain>
    </source>
</reference>
<proteinExistence type="predicted"/>
<keyword evidence="2" id="KW-1185">Reference proteome</keyword>
<evidence type="ECO:0000313" key="2">
    <source>
        <dbReference type="Proteomes" id="UP000660611"/>
    </source>
</evidence>